<dbReference type="InterPro" id="IPR011053">
    <property type="entry name" value="Single_hybrid_motif"/>
</dbReference>
<dbReference type="Pfam" id="PF01597">
    <property type="entry name" value="GCV_H"/>
    <property type="match status" value="1"/>
</dbReference>
<dbReference type="AlphaFoldDB" id="A0AAV8VK99"/>
<organism evidence="4 5">
    <name type="scientific">Exocentrus adspersus</name>
    <dbReference type="NCBI Taxonomy" id="1586481"/>
    <lineage>
        <taxon>Eukaryota</taxon>
        <taxon>Metazoa</taxon>
        <taxon>Ecdysozoa</taxon>
        <taxon>Arthropoda</taxon>
        <taxon>Hexapoda</taxon>
        <taxon>Insecta</taxon>
        <taxon>Pterygota</taxon>
        <taxon>Neoptera</taxon>
        <taxon>Endopterygota</taxon>
        <taxon>Coleoptera</taxon>
        <taxon>Polyphaga</taxon>
        <taxon>Cucujiformia</taxon>
        <taxon>Chrysomeloidea</taxon>
        <taxon>Cerambycidae</taxon>
        <taxon>Lamiinae</taxon>
        <taxon>Acanthocinini</taxon>
        <taxon>Exocentrus</taxon>
    </lineage>
</organism>
<name>A0AAV8VK99_9CUCU</name>
<dbReference type="Gene3D" id="2.40.50.100">
    <property type="match status" value="1"/>
</dbReference>
<accession>A0AAV8VK99</accession>
<dbReference type="EMBL" id="JANEYG010000068">
    <property type="protein sequence ID" value="KAJ8914610.1"/>
    <property type="molecule type" value="Genomic_DNA"/>
</dbReference>
<evidence type="ECO:0000256" key="1">
    <source>
        <dbReference type="ARBA" id="ARBA00010764"/>
    </source>
</evidence>
<feature type="non-terminal residue" evidence="4">
    <location>
        <position position="1"/>
    </location>
</feature>
<dbReference type="GO" id="GO:0005634">
    <property type="term" value="C:nucleus"/>
    <property type="evidence" value="ECO:0007669"/>
    <property type="project" value="TreeGrafter"/>
</dbReference>
<keyword evidence="5" id="KW-1185">Reference proteome</keyword>
<gene>
    <name evidence="4" type="ORF">NQ315_017315</name>
</gene>
<comment type="caution">
    <text evidence="4">The sequence shown here is derived from an EMBL/GenBank/DDBJ whole genome shotgun (WGS) entry which is preliminary data.</text>
</comment>
<dbReference type="InterPro" id="IPR039169">
    <property type="entry name" value="Abitram"/>
</dbReference>
<reference evidence="4 5" key="1">
    <citation type="journal article" date="2023" name="Insect Mol. Biol.">
        <title>Genome sequencing provides insights into the evolution of gene families encoding plant cell wall-degrading enzymes in longhorned beetles.</title>
        <authorList>
            <person name="Shin N.R."/>
            <person name="Okamura Y."/>
            <person name="Kirsch R."/>
            <person name="Pauchet Y."/>
        </authorList>
    </citation>
    <scope>NUCLEOTIDE SEQUENCE [LARGE SCALE GENOMIC DNA]</scope>
    <source>
        <strain evidence="4">EAD_L_NR</strain>
    </source>
</reference>
<comment type="similarity">
    <text evidence="1">Belongs to the ABITRAM family.</text>
</comment>
<sequence length="157" mass="17315">SVVNLKGKFKRGAKVIEPGTILCQVKCEGVAKLFNIRAGVPGRVIEINELVKERPNLLRTDPKGDGFLAVLAPMGHPSKYEEEMNKLKLLSEEEYMDNKKAQNCLKSILTMSNTFQEVHGFCPDCGTVLPPLAEKGGVTCYGCSRIFNTNIASSMFY</sequence>
<evidence type="ECO:0000313" key="5">
    <source>
        <dbReference type="Proteomes" id="UP001159042"/>
    </source>
</evidence>
<evidence type="ECO:0000256" key="3">
    <source>
        <dbReference type="ARBA" id="ARBA00030463"/>
    </source>
</evidence>
<dbReference type="Proteomes" id="UP001159042">
    <property type="component" value="Unassembled WGS sequence"/>
</dbReference>
<evidence type="ECO:0000256" key="2">
    <source>
        <dbReference type="ARBA" id="ARBA00019325"/>
    </source>
</evidence>
<dbReference type="InterPro" id="IPR033753">
    <property type="entry name" value="GCV_H/Fam206"/>
</dbReference>
<proteinExistence type="inferred from homology"/>
<dbReference type="PANTHER" id="PTHR13651">
    <property type="entry name" value="PROTEIN ABITRAM"/>
    <property type="match status" value="1"/>
</dbReference>
<dbReference type="SUPFAM" id="SSF51230">
    <property type="entry name" value="Single hybrid motif"/>
    <property type="match status" value="1"/>
</dbReference>
<protein>
    <recommendedName>
        <fullName evidence="2">Protein Abitram</fullName>
    </recommendedName>
    <alternativeName>
        <fullName evidence="3">Actin-binding transcription modulator</fullName>
    </alternativeName>
</protein>
<evidence type="ECO:0000313" key="4">
    <source>
        <dbReference type="EMBL" id="KAJ8914610.1"/>
    </source>
</evidence>
<dbReference type="PANTHER" id="PTHR13651:SF0">
    <property type="entry name" value="PROTEIN ABITRAM"/>
    <property type="match status" value="1"/>
</dbReference>